<dbReference type="RefSeq" id="WP_011995237.1">
    <property type="nucleotide sequence ID" value="NC_009719.1"/>
</dbReference>
<dbReference type="HOGENOM" id="CLU_1523731_0_0_5"/>
<dbReference type="OrthoDB" id="8233349at2"/>
<dbReference type="KEGG" id="pla:Plav_0323"/>
<dbReference type="InterPro" id="IPR036397">
    <property type="entry name" value="RNaseH_sf"/>
</dbReference>
<evidence type="ECO:0000313" key="2">
    <source>
        <dbReference type="Proteomes" id="UP000006377"/>
    </source>
</evidence>
<name>A7HPW3_PARL1</name>
<dbReference type="AlphaFoldDB" id="A7HPW3"/>
<gene>
    <name evidence="1" type="ordered locus">Plav_0323</name>
</gene>
<keyword evidence="2" id="KW-1185">Reference proteome</keyword>
<dbReference type="Gene3D" id="3.30.420.10">
    <property type="entry name" value="Ribonuclease H-like superfamily/Ribonuclease H"/>
    <property type="match status" value="1"/>
</dbReference>
<evidence type="ECO:0008006" key="3">
    <source>
        <dbReference type="Google" id="ProtNLM"/>
    </source>
</evidence>
<sequence length="176" mass="19821">MRTTISPRRGLVIAIHPTSRGFGWVLFEAPGAIATWGVVDVSNYKEDKNRRALARIGKLLERYSPSVLILEDFEHKPARRGARIKRLCRAMLRLAAHRGIEVRVYPRAAVNACFRSVGAKTRHEIAQAVALHVDALRHMLPARRRLWDPEHPRMGLFQAAALAITYYTLAGAEEPP</sequence>
<dbReference type="EMBL" id="CP000774">
    <property type="protein sequence ID" value="ABS61946.1"/>
    <property type="molecule type" value="Genomic_DNA"/>
</dbReference>
<dbReference type="Proteomes" id="UP000006377">
    <property type="component" value="Chromosome"/>
</dbReference>
<organism evidence="1 2">
    <name type="scientific">Parvibaculum lavamentivorans (strain DS-1 / DSM 13023 / NCIMB 13966)</name>
    <dbReference type="NCBI Taxonomy" id="402881"/>
    <lineage>
        <taxon>Bacteria</taxon>
        <taxon>Pseudomonadati</taxon>
        <taxon>Pseudomonadota</taxon>
        <taxon>Alphaproteobacteria</taxon>
        <taxon>Hyphomicrobiales</taxon>
        <taxon>Parvibaculaceae</taxon>
        <taxon>Parvibaculum</taxon>
    </lineage>
</organism>
<proteinExistence type="predicted"/>
<protein>
    <recommendedName>
        <fullName evidence="3">Holliday junction resolvase RuvC</fullName>
    </recommendedName>
</protein>
<accession>A7HPW3</accession>
<dbReference type="STRING" id="402881.Plav_0323"/>
<dbReference type="eggNOG" id="ENOG503344X">
    <property type="taxonomic scope" value="Bacteria"/>
</dbReference>
<reference evidence="1 2" key="1">
    <citation type="journal article" date="2011" name="Stand. Genomic Sci.">
        <title>Complete genome sequence of Parvibaculum lavamentivorans type strain (DS-1(T)).</title>
        <authorList>
            <person name="Schleheck D."/>
            <person name="Weiss M."/>
            <person name="Pitluck S."/>
            <person name="Bruce D."/>
            <person name="Land M.L."/>
            <person name="Han S."/>
            <person name="Saunders E."/>
            <person name="Tapia R."/>
            <person name="Detter C."/>
            <person name="Brettin T."/>
            <person name="Han J."/>
            <person name="Woyke T."/>
            <person name="Goodwin L."/>
            <person name="Pennacchio L."/>
            <person name="Nolan M."/>
            <person name="Cook A.M."/>
            <person name="Kjelleberg S."/>
            <person name="Thomas T."/>
        </authorList>
    </citation>
    <scope>NUCLEOTIDE SEQUENCE [LARGE SCALE GENOMIC DNA]</scope>
    <source>
        <strain evidence="2">DS-1 / DSM 13023 / NCIMB 13966</strain>
    </source>
</reference>
<dbReference type="GO" id="GO:0003676">
    <property type="term" value="F:nucleic acid binding"/>
    <property type="evidence" value="ECO:0007669"/>
    <property type="project" value="InterPro"/>
</dbReference>
<evidence type="ECO:0000313" key="1">
    <source>
        <dbReference type="EMBL" id="ABS61946.1"/>
    </source>
</evidence>